<dbReference type="PANTHER" id="PTHR33939:SF1">
    <property type="entry name" value="DUF4371 DOMAIN-CONTAINING PROTEIN"/>
    <property type="match status" value="1"/>
</dbReference>
<evidence type="ECO:0000313" key="2">
    <source>
        <dbReference type="Proteomes" id="UP000324222"/>
    </source>
</evidence>
<organism evidence="1 2">
    <name type="scientific">Portunus trituberculatus</name>
    <name type="common">Swimming crab</name>
    <name type="synonym">Neptunus trituberculatus</name>
    <dbReference type="NCBI Taxonomy" id="210409"/>
    <lineage>
        <taxon>Eukaryota</taxon>
        <taxon>Metazoa</taxon>
        <taxon>Ecdysozoa</taxon>
        <taxon>Arthropoda</taxon>
        <taxon>Crustacea</taxon>
        <taxon>Multicrustacea</taxon>
        <taxon>Malacostraca</taxon>
        <taxon>Eumalacostraca</taxon>
        <taxon>Eucarida</taxon>
        <taxon>Decapoda</taxon>
        <taxon>Pleocyemata</taxon>
        <taxon>Brachyura</taxon>
        <taxon>Eubrachyura</taxon>
        <taxon>Portunoidea</taxon>
        <taxon>Portunidae</taxon>
        <taxon>Portuninae</taxon>
        <taxon>Portunus</taxon>
    </lineage>
</organism>
<comment type="caution">
    <text evidence="1">The sequence shown here is derived from an EMBL/GenBank/DDBJ whole genome shotgun (WGS) entry which is preliminary data.</text>
</comment>
<proteinExistence type="predicted"/>
<dbReference type="EMBL" id="VSRR010011402">
    <property type="protein sequence ID" value="MPC53130.1"/>
    <property type="molecule type" value="Genomic_DNA"/>
</dbReference>
<dbReference type="Gene3D" id="3.30.420.10">
    <property type="entry name" value="Ribonuclease H-like superfamily/Ribonuclease H"/>
    <property type="match status" value="1"/>
</dbReference>
<dbReference type="PANTHER" id="PTHR33939">
    <property type="entry name" value="PROTEIN CBG22215"/>
    <property type="match status" value="1"/>
</dbReference>
<dbReference type="AlphaFoldDB" id="A0A5B7FZA4"/>
<accession>A0A5B7FZA4</accession>
<dbReference type="Proteomes" id="UP000324222">
    <property type="component" value="Unassembled WGS sequence"/>
</dbReference>
<evidence type="ECO:0008006" key="3">
    <source>
        <dbReference type="Google" id="ProtNLM"/>
    </source>
</evidence>
<protein>
    <recommendedName>
        <fullName evidence="3">Tc1-like transposase DDE domain-containing protein</fullName>
    </recommendedName>
</protein>
<dbReference type="GO" id="GO:0003676">
    <property type="term" value="F:nucleic acid binding"/>
    <property type="evidence" value="ECO:0007669"/>
    <property type="project" value="InterPro"/>
</dbReference>
<dbReference type="OrthoDB" id="6345052at2759"/>
<keyword evidence="2" id="KW-1185">Reference proteome</keyword>
<gene>
    <name evidence="1" type="ORF">E2C01_047015</name>
</gene>
<name>A0A5B7FZA4_PORTR</name>
<evidence type="ECO:0000313" key="1">
    <source>
        <dbReference type="EMBL" id="MPC53130.1"/>
    </source>
</evidence>
<dbReference type="InterPro" id="IPR036397">
    <property type="entry name" value="RNaseH_sf"/>
</dbReference>
<sequence>MNIGFFSHRPYAHVAQVMGMTIRAVRKKVCCQTTYHVSGVTKELVTANIIPEETSETSVWCLITNMGFHYKTSQRKCIHQVPLGEGECFVLVAAGTTNGFVEDSFLCYRAKNTSGDYHGKMSSEPFLRWLTTQLLPSLPEPLELVLDNAPNHSLLTEESRCPTTATRRADLISWLDYSELNAIEQMWGCMKRHVRSSLQQFTRTDLQATMEEAKLCATQEVPAGVVR</sequence>
<reference evidence="1 2" key="1">
    <citation type="submission" date="2019-05" db="EMBL/GenBank/DDBJ databases">
        <title>Another draft genome of Portunus trituberculatus and its Hox gene families provides insights of decapod evolution.</title>
        <authorList>
            <person name="Jeong J.-H."/>
            <person name="Song I."/>
            <person name="Kim S."/>
            <person name="Choi T."/>
            <person name="Kim D."/>
            <person name="Ryu S."/>
            <person name="Kim W."/>
        </authorList>
    </citation>
    <scope>NUCLEOTIDE SEQUENCE [LARGE SCALE GENOMIC DNA]</scope>
    <source>
        <tissue evidence="1">Muscle</tissue>
    </source>
</reference>